<organism evidence="6 7">
    <name type="scientific">Candida theae</name>
    <dbReference type="NCBI Taxonomy" id="1198502"/>
    <lineage>
        <taxon>Eukaryota</taxon>
        <taxon>Fungi</taxon>
        <taxon>Dikarya</taxon>
        <taxon>Ascomycota</taxon>
        <taxon>Saccharomycotina</taxon>
        <taxon>Pichiomycetes</taxon>
        <taxon>Debaryomycetaceae</taxon>
        <taxon>Candida/Lodderomyces clade</taxon>
        <taxon>Candida</taxon>
    </lineage>
</organism>
<dbReference type="GO" id="GO:0051307">
    <property type="term" value="P:meiotic chromosome separation"/>
    <property type="evidence" value="ECO:0007669"/>
    <property type="project" value="TreeGrafter"/>
</dbReference>
<comment type="catalytic activity">
    <reaction evidence="1">
        <text>All bonds known to be hydrolyzed by this endopeptidase have arginine in P1 and an acidic residue in P4. P6 is often occupied by an acidic residue or by a hydroxy-amino-acid residue, the phosphorylation of which enhances cleavage.</text>
        <dbReference type="EC" id="3.4.22.49"/>
    </reaction>
</comment>
<proteinExistence type="predicted"/>
<dbReference type="Pfam" id="PF03568">
    <property type="entry name" value="Separin_C"/>
    <property type="match status" value="1"/>
</dbReference>
<accession>A0AAD5BH54</accession>
<dbReference type="GO" id="GO:0005634">
    <property type="term" value="C:nucleus"/>
    <property type="evidence" value="ECO:0007669"/>
    <property type="project" value="InterPro"/>
</dbReference>
<dbReference type="EC" id="3.4.22.49" evidence="2"/>
<dbReference type="GO" id="GO:0072686">
    <property type="term" value="C:mitotic spindle"/>
    <property type="evidence" value="ECO:0007669"/>
    <property type="project" value="TreeGrafter"/>
</dbReference>
<comment type="caution">
    <text evidence="6">The sequence shown here is derived from an EMBL/GenBank/DDBJ whole genome shotgun (WGS) entry which is preliminary data.</text>
</comment>
<dbReference type="PANTHER" id="PTHR12792:SF0">
    <property type="entry name" value="SEPARIN"/>
    <property type="match status" value="1"/>
</dbReference>
<evidence type="ECO:0000313" key="6">
    <source>
        <dbReference type="EMBL" id="KAI5962792.1"/>
    </source>
</evidence>
<dbReference type="RefSeq" id="XP_051610100.1">
    <property type="nucleotide sequence ID" value="XM_051750558.1"/>
</dbReference>
<keyword evidence="4" id="KW-0159">Chromosome partition</keyword>
<evidence type="ECO:0000256" key="2">
    <source>
        <dbReference type="ARBA" id="ARBA00012489"/>
    </source>
</evidence>
<feature type="domain" description="Peptidase C50" evidence="5">
    <location>
        <begin position="1175"/>
        <end position="1273"/>
    </location>
</feature>
<dbReference type="PANTHER" id="PTHR12792">
    <property type="entry name" value="EXTRA SPINDLE POLES 1-RELATED"/>
    <property type="match status" value="1"/>
</dbReference>
<dbReference type="Proteomes" id="UP001204833">
    <property type="component" value="Unassembled WGS sequence"/>
</dbReference>
<evidence type="ECO:0000313" key="7">
    <source>
        <dbReference type="Proteomes" id="UP001204833"/>
    </source>
</evidence>
<dbReference type="GO" id="GO:0005737">
    <property type="term" value="C:cytoplasm"/>
    <property type="evidence" value="ECO:0007669"/>
    <property type="project" value="TreeGrafter"/>
</dbReference>
<gene>
    <name evidence="6" type="ORF">KGF57_001361</name>
</gene>
<dbReference type="GeneID" id="76149420"/>
<sequence>MTNGIELANCDGQLTQIIIAYHFFTLQWLAQSLAKNTLPRVARQEIIPTLPKLFLTTSNHRLWIAKAPYNEKYQTNCMKLIRAFIKVLESQKKHYRLEITCLQIKLMDFTNHSDTEDFDYVAGAEPFIQDTKFAQFKDTHGSGILDLKQAKMTTIIPLTCAVPTDDSLRPVNDTWAPSPSKATNFESARSILASFSLSTVSALSSQQIALLDSVTLFCKDNLGPELVPFLGQLYELFKRHNQLKRVRNVSNLLFKLGKKINDTELLNLAIGYELFIFQRQQSERDFELLVGKLRMVDQYTPYMMRTLLQACEICKKIDTPTLSLINKVLSNNYALSGCLNEVDEQFRFQLVMDICRGMNNQKEEKSDICNAIVNGVRFSNDQYTLQLQLAYYDIGGIEHLNLKEPATCDLIASTGLAMAKMNLNAWNENGLTRIYGNLAHWARDVSQVDEFEKSIVERGILLLKYNGMNRKAMEIAETVLKGPIVDDYFRIFLHFQLCCISARLQDHSVCKKSIAQLQSLIGETKHLRFEDVMNYKIESIKLLAMEDYETARTKFKSFTSVLKSRPEFDLNQSKSLSIWEKLKNFLILAKSQLLAAQINVDDLACSHSCLQKALRILYLILKKCPTDSKISSANEIMWETKTLLLEVFNLIVGSLADLGLSKTIPVYLVQWNKLNESVEAPLVNQINRYKIRIYGILSKSENFTKSTQENCELVQADPTVQWHKSVLQLLLHQEQVELHKSDSHLFAVRENPFLRYATQHEEIHHFQDSLARCLSRLNNFKAVGSFSGGVQLFPSITRAKLCLDDNAMEVYLDLGKIKDSLLGQVHRLEFAIVEQKRLYYTLLQCVHLISSISAYNGQDLLFQMYFMQDWIKAKPLVDERRLTLMDEKKLIPEVSQPKRLSHSQQLSQFKSDLLFLPANWSVFTIDICEVTGDLLLSKLQSGQLPTFVRLSLTRFKERESIKTLTFDEMKKEFERIFQANRESTLYSTTSLVKTIQDRKKWWKTRFTLDYELQELLQHVEKFWFGGFQGIFGSLASSFNEFKLDLTRILRTHISDSIERTITLNDVVFESFYGLRRYDRACVDDLLSFLMDLLSFHSNVDNASINFEKIHESIQDLLDKYQKRDQFGHVVLIPSARCSFFPWESLQFLRGKSVTRMPSVSMLTEVLKKNPSRVNSSEVYYLINPGGDLKTSQQRFQPLINKHKSWKGLAGVKPDENKIVDDILASKLFVYIGHGGCDQYVKSRTLFQATEHRDLPPCLLIGCSSGSLQDHGQFEPSGGIFSWINCGSPLVLANLWDVTDKDIDTFTNSTFKYWGLHHDTKEKVDIAEAVRMSRDVCILKYLNGSAPVIYGLPLMTS</sequence>
<evidence type="ECO:0000256" key="3">
    <source>
        <dbReference type="ARBA" id="ARBA00022801"/>
    </source>
</evidence>
<dbReference type="InterPro" id="IPR030397">
    <property type="entry name" value="SEPARIN_core_dom"/>
</dbReference>
<dbReference type="EMBL" id="JAIHNG010000065">
    <property type="protein sequence ID" value="KAI5962792.1"/>
    <property type="molecule type" value="Genomic_DNA"/>
</dbReference>
<dbReference type="PROSITE" id="PS51700">
    <property type="entry name" value="SEPARIN"/>
    <property type="match status" value="1"/>
</dbReference>
<dbReference type="GO" id="GO:0004197">
    <property type="term" value="F:cysteine-type endopeptidase activity"/>
    <property type="evidence" value="ECO:0007669"/>
    <property type="project" value="InterPro"/>
</dbReference>
<evidence type="ECO:0000256" key="4">
    <source>
        <dbReference type="ARBA" id="ARBA00022829"/>
    </source>
</evidence>
<evidence type="ECO:0000259" key="5">
    <source>
        <dbReference type="PROSITE" id="PS51700"/>
    </source>
</evidence>
<keyword evidence="3" id="KW-0378">Hydrolase</keyword>
<evidence type="ECO:0000256" key="1">
    <source>
        <dbReference type="ARBA" id="ARBA00000451"/>
    </source>
</evidence>
<reference evidence="6 7" key="1">
    <citation type="journal article" date="2022" name="DNA Res.">
        <title>Genome analysis of five recently described species of the CUG-Ser clade uncovers Candida theae as a new hybrid lineage with pathogenic potential in the Candida parapsilosis species complex.</title>
        <authorList>
            <person name="Mixao V."/>
            <person name="Del Olmo V."/>
            <person name="Hegedusova E."/>
            <person name="Saus E."/>
            <person name="Pryszcz L."/>
            <person name="Cillingova A."/>
            <person name="Nosek J."/>
            <person name="Gabaldon T."/>
        </authorList>
    </citation>
    <scope>NUCLEOTIDE SEQUENCE [LARGE SCALE GENOMIC DNA]</scope>
    <source>
        <strain evidence="6 7">CBS 12239</strain>
    </source>
</reference>
<dbReference type="InterPro" id="IPR005314">
    <property type="entry name" value="Peptidase_C50"/>
</dbReference>
<dbReference type="GO" id="GO:0006508">
    <property type="term" value="P:proteolysis"/>
    <property type="evidence" value="ECO:0007669"/>
    <property type="project" value="InterPro"/>
</dbReference>
<name>A0AAD5BH54_9ASCO</name>
<dbReference type="GO" id="GO:0044732">
    <property type="term" value="C:mitotic spindle pole body"/>
    <property type="evidence" value="ECO:0007669"/>
    <property type="project" value="TreeGrafter"/>
</dbReference>
<keyword evidence="7" id="KW-1185">Reference proteome</keyword>
<protein>
    <recommendedName>
        <fullName evidence="2">separase</fullName>
        <ecNumber evidence="2">3.4.22.49</ecNumber>
    </recommendedName>
</protein>